<reference evidence="1 2" key="1">
    <citation type="submission" date="2019-12" db="EMBL/GenBank/DDBJ databases">
        <title>Corynebacterium sp. nov., isolated from feces of the Anser Albifrons in China.</title>
        <authorList>
            <person name="Liu Q."/>
        </authorList>
    </citation>
    <scope>NUCLEOTIDE SEQUENCE [LARGE SCALE GENOMIC DNA]</scope>
    <source>
        <strain evidence="1 2">23H37-10</strain>
    </source>
</reference>
<organism evidence="1 2">
    <name type="scientific">Corynebacterium anserum</name>
    <dbReference type="NCBI Taxonomy" id="2684406"/>
    <lineage>
        <taxon>Bacteria</taxon>
        <taxon>Bacillati</taxon>
        <taxon>Actinomycetota</taxon>
        <taxon>Actinomycetes</taxon>
        <taxon>Mycobacteriales</taxon>
        <taxon>Corynebacteriaceae</taxon>
        <taxon>Corynebacterium</taxon>
    </lineage>
</organism>
<dbReference type="EMBL" id="CP046883">
    <property type="protein sequence ID" value="QNH95478.1"/>
    <property type="molecule type" value="Genomic_DNA"/>
</dbReference>
<sequence>MKDIPDNFWSEGWGCAPSTIDGMRLHSFVSDKQVCHALGELQGNEGASSAKNVGAGVYLTVNGISANHDLPSLSKYQEAASLTKAFEEKYQSSEWNLMAYGLHRHSHAMWQLGAQIRNQVDKNSSNPPTGRTDIDAFVGRYSATFAGIHTDFAHNFAFTLSNGKTMHVMPPHSFIPHIWSDAEYYQAAHPLTYKTDNLCYFPHDYFHCATTPDSASFNVNIAIWESSYINEGTNPDHTGGLYNAFVSSYTQSLIKHPYLATKTPAFITEKLDEKLVVRALRQVSAFGMEASSPSPALPSTPDAPLSRIILAQVGEELRMFANGHALKLNATTLPESSDLKAWILSNKALSSYLDQSIVIQIND</sequence>
<protein>
    <recommendedName>
        <fullName evidence="3">JmjC domain-containing protein</fullName>
    </recommendedName>
</protein>
<keyword evidence="2" id="KW-1185">Reference proteome</keyword>
<dbReference type="KEGG" id="cans:GP473_01075"/>
<dbReference type="Proteomes" id="UP000515275">
    <property type="component" value="Chromosome"/>
</dbReference>
<gene>
    <name evidence="1" type="ORF">GP473_01075</name>
</gene>
<accession>A0A7G7YLV8</accession>
<dbReference type="AlphaFoldDB" id="A0A7G7YLV8"/>
<dbReference type="RefSeq" id="WP_186276993.1">
    <property type="nucleotide sequence ID" value="NZ_CP046883.1"/>
</dbReference>
<dbReference type="Gene3D" id="2.60.120.650">
    <property type="entry name" value="Cupin"/>
    <property type="match status" value="1"/>
</dbReference>
<evidence type="ECO:0008006" key="3">
    <source>
        <dbReference type="Google" id="ProtNLM"/>
    </source>
</evidence>
<evidence type="ECO:0000313" key="1">
    <source>
        <dbReference type="EMBL" id="QNH95478.1"/>
    </source>
</evidence>
<dbReference type="SUPFAM" id="SSF51197">
    <property type="entry name" value="Clavaminate synthase-like"/>
    <property type="match status" value="1"/>
</dbReference>
<proteinExistence type="predicted"/>
<name>A0A7G7YLV8_9CORY</name>
<evidence type="ECO:0000313" key="2">
    <source>
        <dbReference type="Proteomes" id="UP000515275"/>
    </source>
</evidence>